<dbReference type="Pfam" id="PF01041">
    <property type="entry name" value="DegT_DnrJ_EryC1"/>
    <property type="match status" value="1"/>
</dbReference>
<evidence type="ECO:0000256" key="1">
    <source>
        <dbReference type="ARBA" id="ARBA00022898"/>
    </source>
</evidence>
<dbReference type="CDD" id="cd00616">
    <property type="entry name" value="AHBA_syn"/>
    <property type="match status" value="1"/>
</dbReference>
<dbReference type="GO" id="GO:0000271">
    <property type="term" value="P:polysaccharide biosynthetic process"/>
    <property type="evidence" value="ECO:0007669"/>
    <property type="project" value="TreeGrafter"/>
</dbReference>
<proteinExistence type="inferred from homology"/>
<dbReference type="PANTHER" id="PTHR30244">
    <property type="entry name" value="TRANSAMINASE"/>
    <property type="match status" value="1"/>
</dbReference>
<organism evidence="6 7">
    <name type="scientific">Planctobacterium marinum</name>
    <dbReference type="NCBI Taxonomy" id="1631968"/>
    <lineage>
        <taxon>Bacteria</taxon>
        <taxon>Pseudomonadati</taxon>
        <taxon>Pseudomonadota</taxon>
        <taxon>Gammaproteobacteria</taxon>
        <taxon>Alteromonadales</taxon>
        <taxon>Alteromonadaceae</taxon>
        <taxon>Planctobacterium</taxon>
    </lineage>
</organism>
<dbReference type="KEGG" id="pmaw:MACH26_32830"/>
<protein>
    <submittedName>
        <fullName evidence="6">Aminotransferase</fullName>
    </submittedName>
</protein>
<evidence type="ECO:0000256" key="2">
    <source>
        <dbReference type="ARBA" id="ARBA00037999"/>
    </source>
</evidence>
<sequence length="379" mass="42267">MIKLADLHQQHAELKQELDDAIQSVISAGAFINGPEVSIFEQAFASYCSSKYSLACGNGTDALEIAIAALQLPPGAEIIVPANSFVASAEAVVNNGHIPVFIDINEEHYGLDCEQLESLLSDKTAAVIAVHLFGIPADMQRIKQFCQQHQLYLIEDCAQAHGARWQGKTIGSWGDVSTFSFFPGKNLGAMGDAGAICSDNEVLIRRCRMIANHGRLDKFGHKICGRNSRMDSLQAAVLCVKLKYLPAWNELRREKATILHASLQDNPHLQLFKLSEWAEPVYHQYVVRVEERDWVKQSLYQAGIETGIHYPKTINDYEPFQQYRGVTPKAKHVSGKILSLPCHQYLTQSDLDKIIYHLGVACEQAATLQTHQTEREVKR</sequence>
<dbReference type="SUPFAM" id="SSF53383">
    <property type="entry name" value="PLP-dependent transferases"/>
    <property type="match status" value="1"/>
</dbReference>
<evidence type="ECO:0000256" key="5">
    <source>
        <dbReference type="RuleBase" id="RU004508"/>
    </source>
</evidence>
<comment type="similarity">
    <text evidence="2 5">Belongs to the DegT/DnrJ/EryC1 family.</text>
</comment>
<name>A0AA48HQE9_9ALTE</name>
<dbReference type="PANTHER" id="PTHR30244:SF36">
    <property type="entry name" value="3-OXO-GLUCOSE-6-PHOSPHATE:GLUTAMATE AMINOTRANSFERASE"/>
    <property type="match status" value="1"/>
</dbReference>
<reference evidence="6" key="1">
    <citation type="submission" date="2023-01" db="EMBL/GenBank/DDBJ databases">
        <title>Complete genome sequence of Planctobacterium marinum strain Dej080120_11.</title>
        <authorList>
            <person name="Ueki S."/>
            <person name="Maruyama F."/>
        </authorList>
    </citation>
    <scope>NUCLEOTIDE SEQUENCE</scope>
    <source>
        <strain evidence="6">Dej080120_11</strain>
    </source>
</reference>
<dbReference type="AlphaFoldDB" id="A0AA48HQE9"/>
<dbReference type="GO" id="GO:0008483">
    <property type="term" value="F:transaminase activity"/>
    <property type="evidence" value="ECO:0007669"/>
    <property type="project" value="UniProtKB-KW"/>
</dbReference>
<dbReference type="InterPro" id="IPR015421">
    <property type="entry name" value="PyrdxlP-dep_Trfase_major"/>
</dbReference>
<dbReference type="Gene3D" id="3.40.640.10">
    <property type="entry name" value="Type I PLP-dependent aspartate aminotransferase-like (Major domain)"/>
    <property type="match status" value="1"/>
</dbReference>
<dbReference type="PIRSF" id="PIRSF000390">
    <property type="entry name" value="PLP_StrS"/>
    <property type="match status" value="1"/>
</dbReference>
<dbReference type="InterPro" id="IPR015424">
    <property type="entry name" value="PyrdxlP-dep_Trfase"/>
</dbReference>
<evidence type="ECO:0000313" key="7">
    <source>
        <dbReference type="Proteomes" id="UP001333710"/>
    </source>
</evidence>
<keyword evidence="1 4" id="KW-0663">Pyridoxal phosphate</keyword>
<evidence type="ECO:0000313" key="6">
    <source>
        <dbReference type="EMBL" id="BDX07762.1"/>
    </source>
</evidence>
<dbReference type="EMBL" id="AP027272">
    <property type="protein sequence ID" value="BDX07762.1"/>
    <property type="molecule type" value="Genomic_DNA"/>
</dbReference>
<dbReference type="InterPro" id="IPR000653">
    <property type="entry name" value="DegT/StrS_aminotransferase"/>
</dbReference>
<feature type="modified residue" description="N6-(pyridoxal phosphate)lysine" evidence="4">
    <location>
        <position position="185"/>
    </location>
</feature>
<accession>A0AA48HQE9</accession>
<evidence type="ECO:0000256" key="3">
    <source>
        <dbReference type="PIRSR" id="PIRSR000390-1"/>
    </source>
</evidence>
<dbReference type="GO" id="GO:0030170">
    <property type="term" value="F:pyridoxal phosphate binding"/>
    <property type="evidence" value="ECO:0007669"/>
    <property type="project" value="TreeGrafter"/>
</dbReference>
<evidence type="ECO:0000256" key="4">
    <source>
        <dbReference type="PIRSR" id="PIRSR000390-2"/>
    </source>
</evidence>
<keyword evidence="6" id="KW-0032">Aminotransferase</keyword>
<dbReference type="InterPro" id="IPR015422">
    <property type="entry name" value="PyrdxlP-dep_Trfase_small"/>
</dbReference>
<dbReference type="Proteomes" id="UP001333710">
    <property type="component" value="Chromosome"/>
</dbReference>
<gene>
    <name evidence="6" type="ORF">MACH26_32830</name>
</gene>
<keyword evidence="7" id="KW-1185">Reference proteome</keyword>
<feature type="active site" description="Proton acceptor" evidence="3">
    <location>
        <position position="185"/>
    </location>
</feature>
<dbReference type="Gene3D" id="3.90.1150.10">
    <property type="entry name" value="Aspartate Aminotransferase, domain 1"/>
    <property type="match status" value="1"/>
</dbReference>
<keyword evidence="6" id="KW-0808">Transferase</keyword>
<dbReference type="RefSeq" id="WP_338293860.1">
    <property type="nucleotide sequence ID" value="NZ_AP027272.1"/>
</dbReference>